<gene>
    <name evidence="1" type="ORF">MCYG_03294</name>
</gene>
<dbReference type="GeneID" id="9230550"/>
<dbReference type="STRING" id="554155.C5FLA3"/>
<name>C5FLA3_ARTOC</name>
<dbReference type="VEuPathDB" id="FungiDB:MCYG_03294"/>
<sequence>MKCAARDATFESPTGSGRSSFIQDECINMGAPELAPYYLTAVDAMLDVGIAKCMPGNYHDANMCSSDFPLADVMECLQGNALGLIWEISSSIYTILQLPEAIRLYHTR</sequence>
<dbReference type="RefSeq" id="XP_002847788.1">
    <property type="nucleotide sequence ID" value="XM_002847742.1"/>
</dbReference>
<accession>C5FLA3</accession>
<evidence type="ECO:0000313" key="2">
    <source>
        <dbReference type="Proteomes" id="UP000002035"/>
    </source>
</evidence>
<protein>
    <submittedName>
        <fullName evidence="1">Uncharacterized protein</fullName>
    </submittedName>
</protein>
<evidence type="ECO:0000313" key="1">
    <source>
        <dbReference type="EMBL" id="EEQ30475.1"/>
    </source>
</evidence>
<dbReference type="Proteomes" id="UP000002035">
    <property type="component" value="Unassembled WGS sequence"/>
</dbReference>
<proteinExistence type="predicted"/>
<organism evidence="1 2">
    <name type="scientific">Arthroderma otae (strain ATCC MYA-4605 / CBS 113480)</name>
    <name type="common">Microsporum canis</name>
    <dbReference type="NCBI Taxonomy" id="554155"/>
    <lineage>
        <taxon>Eukaryota</taxon>
        <taxon>Fungi</taxon>
        <taxon>Dikarya</taxon>
        <taxon>Ascomycota</taxon>
        <taxon>Pezizomycotina</taxon>
        <taxon>Eurotiomycetes</taxon>
        <taxon>Eurotiomycetidae</taxon>
        <taxon>Onygenales</taxon>
        <taxon>Arthrodermataceae</taxon>
        <taxon>Microsporum</taxon>
    </lineage>
</organism>
<dbReference type="HOGENOM" id="CLU_2196329_0_0_1"/>
<reference evidence="2" key="1">
    <citation type="journal article" date="2012" name="MBio">
        <title>Comparative genome analysis of Trichophyton rubrum and related dermatophytes reveals candidate genes involved in infection.</title>
        <authorList>
            <person name="Martinez D.A."/>
            <person name="Oliver B.G."/>
            <person name="Graeser Y."/>
            <person name="Goldberg J.M."/>
            <person name="Li W."/>
            <person name="Martinez-Rossi N.M."/>
            <person name="Monod M."/>
            <person name="Shelest E."/>
            <person name="Barton R.C."/>
            <person name="Birch E."/>
            <person name="Brakhage A.A."/>
            <person name="Chen Z."/>
            <person name="Gurr S.J."/>
            <person name="Heiman D."/>
            <person name="Heitman J."/>
            <person name="Kosti I."/>
            <person name="Rossi A."/>
            <person name="Saif S."/>
            <person name="Samalova M."/>
            <person name="Saunders C.W."/>
            <person name="Shea T."/>
            <person name="Summerbell R.C."/>
            <person name="Xu J."/>
            <person name="Young S."/>
            <person name="Zeng Q."/>
            <person name="Birren B.W."/>
            <person name="Cuomo C.A."/>
            <person name="White T.C."/>
        </authorList>
    </citation>
    <scope>NUCLEOTIDE SEQUENCE [LARGE SCALE GENOMIC DNA]</scope>
    <source>
        <strain evidence="2">ATCC MYA-4605 / CBS 113480</strain>
    </source>
</reference>
<dbReference type="EMBL" id="DS995703">
    <property type="protein sequence ID" value="EEQ30475.1"/>
    <property type="molecule type" value="Genomic_DNA"/>
</dbReference>
<dbReference type="AlphaFoldDB" id="C5FLA3"/>
<keyword evidence="2" id="KW-1185">Reference proteome</keyword>